<evidence type="ECO:0000256" key="2">
    <source>
        <dbReference type="ARBA" id="ARBA00022475"/>
    </source>
</evidence>
<dbReference type="GO" id="GO:0005886">
    <property type="term" value="C:plasma membrane"/>
    <property type="evidence" value="ECO:0007669"/>
    <property type="project" value="UniProtKB-SubCell"/>
</dbReference>
<evidence type="ECO:0000313" key="9">
    <source>
        <dbReference type="Proteomes" id="UP000431901"/>
    </source>
</evidence>
<feature type="transmembrane region" description="Helical" evidence="6">
    <location>
        <begin position="54"/>
        <end position="82"/>
    </location>
</feature>
<evidence type="ECO:0000256" key="3">
    <source>
        <dbReference type="ARBA" id="ARBA00022692"/>
    </source>
</evidence>
<keyword evidence="9" id="KW-1185">Reference proteome</keyword>
<keyword evidence="3 6" id="KW-0812">Transmembrane</keyword>
<dbReference type="InterPro" id="IPR018076">
    <property type="entry name" value="T2SS_GspF_dom"/>
</dbReference>
<feature type="transmembrane region" description="Helical" evidence="6">
    <location>
        <begin position="214"/>
        <end position="236"/>
    </location>
</feature>
<dbReference type="Proteomes" id="UP000431901">
    <property type="component" value="Unassembled WGS sequence"/>
</dbReference>
<keyword evidence="4 6" id="KW-1133">Transmembrane helix</keyword>
<keyword evidence="2" id="KW-1003">Cell membrane</keyword>
<organism evidence="8 9">
    <name type="scientific">Actinomadura rayongensis</name>
    <dbReference type="NCBI Taxonomy" id="1429076"/>
    <lineage>
        <taxon>Bacteria</taxon>
        <taxon>Bacillati</taxon>
        <taxon>Actinomycetota</taxon>
        <taxon>Actinomycetes</taxon>
        <taxon>Streptosporangiales</taxon>
        <taxon>Thermomonosporaceae</taxon>
        <taxon>Actinomadura</taxon>
    </lineage>
</organism>
<proteinExistence type="predicted"/>
<dbReference type="AlphaFoldDB" id="A0A6I4WAC8"/>
<dbReference type="Pfam" id="PF00482">
    <property type="entry name" value="T2SSF"/>
    <property type="match status" value="1"/>
</dbReference>
<dbReference type="PANTHER" id="PTHR35007">
    <property type="entry name" value="INTEGRAL MEMBRANE PROTEIN-RELATED"/>
    <property type="match status" value="1"/>
</dbReference>
<evidence type="ECO:0000313" key="8">
    <source>
        <dbReference type="EMBL" id="MXQ65245.1"/>
    </source>
</evidence>
<comment type="caution">
    <text evidence="8">The sequence shown here is derived from an EMBL/GenBank/DDBJ whole genome shotgun (WGS) entry which is preliminary data.</text>
</comment>
<dbReference type="EMBL" id="WUTW01000002">
    <property type="protein sequence ID" value="MXQ65245.1"/>
    <property type="molecule type" value="Genomic_DNA"/>
</dbReference>
<comment type="subcellular location">
    <subcellularLocation>
        <location evidence="1">Cell membrane</location>
        <topology evidence="1">Multi-pass membrane protein</topology>
    </subcellularLocation>
</comment>
<evidence type="ECO:0000256" key="4">
    <source>
        <dbReference type="ARBA" id="ARBA00022989"/>
    </source>
</evidence>
<sequence length="246" mass="25110">MIAAGIAVGCFAVSGFLVPRGVGAAERCVRRAARRVEVVRPVDEGRDRALRRGAVVLAGVTGALVVGGATGLFVGLGVAFGVARMFRRLGSADERRRRARLVADLPIAVDLLAACLRGGTSWEEAVRAVAGALPGPLGDEFDGVAARIRLGADPVDAWGALAADPVLAPLARTVARAASSGATLAPSLTRLARDRRAEAHVEAVKRARAAGVHVLAPLGACFLPAFVLLGIVPSIAGLASSLGVPW</sequence>
<feature type="domain" description="Type II secretion system protein GspF" evidence="7">
    <location>
        <begin position="109"/>
        <end position="229"/>
    </location>
</feature>
<dbReference type="OrthoDB" id="3267562at2"/>
<keyword evidence="5 6" id="KW-0472">Membrane</keyword>
<name>A0A6I4WAC8_9ACTN</name>
<gene>
    <name evidence="8" type="ORF">GQ466_14495</name>
</gene>
<evidence type="ECO:0000256" key="1">
    <source>
        <dbReference type="ARBA" id="ARBA00004651"/>
    </source>
</evidence>
<evidence type="ECO:0000256" key="5">
    <source>
        <dbReference type="ARBA" id="ARBA00023136"/>
    </source>
</evidence>
<reference evidence="8 9" key="1">
    <citation type="submission" date="2019-12" db="EMBL/GenBank/DDBJ databases">
        <title>Nocardia macrotermitis sp. nov. and Nocardia aurantia sp. nov., isolated from the gut of the fungus growing-termite Macrotermes natalensis.</title>
        <authorList>
            <person name="Christine B."/>
            <person name="Rene B."/>
        </authorList>
    </citation>
    <scope>NUCLEOTIDE SEQUENCE [LARGE SCALE GENOMIC DNA]</scope>
    <source>
        <strain evidence="8 9">DSM 102126</strain>
    </source>
</reference>
<evidence type="ECO:0000259" key="7">
    <source>
        <dbReference type="Pfam" id="PF00482"/>
    </source>
</evidence>
<accession>A0A6I4WAC8</accession>
<evidence type="ECO:0000256" key="6">
    <source>
        <dbReference type="SAM" id="Phobius"/>
    </source>
</evidence>
<protein>
    <submittedName>
        <fullName evidence="8">Type II secretion system F family protein</fullName>
    </submittedName>
</protein>
<dbReference type="PANTHER" id="PTHR35007:SF3">
    <property type="entry name" value="POSSIBLE CONSERVED ALANINE RICH MEMBRANE PROTEIN"/>
    <property type="match status" value="1"/>
</dbReference>